<dbReference type="GO" id="GO:0003677">
    <property type="term" value="F:DNA binding"/>
    <property type="evidence" value="ECO:0007669"/>
    <property type="project" value="UniProtKB-KW"/>
</dbReference>
<dbReference type="SUPFAM" id="SSF51182">
    <property type="entry name" value="RmlC-like cupins"/>
    <property type="match status" value="1"/>
</dbReference>
<dbReference type="CDD" id="cd00093">
    <property type="entry name" value="HTH_XRE"/>
    <property type="match status" value="1"/>
</dbReference>
<dbReference type="InterPro" id="IPR014710">
    <property type="entry name" value="RmlC-like_jellyroll"/>
</dbReference>
<evidence type="ECO:0000313" key="4">
    <source>
        <dbReference type="Proteomes" id="UP000316612"/>
    </source>
</evidence>
<dbReference type="InterPro" id="IPR010982">
    <property type="entry name" value="Lambda_DNA-bd_dom_sf"/>
</dbReference>
<dbReference type="CDD" id="cd02209">
    <property type="entry name" value="cupin_XRE_C"/>
    <property type="match status" value="1"/>
</dbReference>
<sequence>MISKIERSEAQPTAVLLSKLATAFGLTLSELIVQAEGNQERVSRAGEQALWTDPETGYTRRAISPASSPSLELVEIVLPAGAEVSYPQAAYQFTDQQIWVVSGKLRFREGDEIHELSAGDCLQLGAAADCTFSNPGGRSCRYLVVLNKMKPTL</sequence>
<organism evidence="3 4">
    <name type="scientific">Glutamicibacter uratoxydans</name>
    <name type="common">Arthrobacter uratoxydans</name>
    <dbReference type="NCBI Taxonomy" id="43667"/>
    <lineage>
        <taxon>Bacteria</taxon>
        <taxon>Bacillati</taxon>
        <taxon>Actinomycetota</taxon>
        <taxon>Actinomycetes</taxon>
        <taxon>Micrococcales</taxon>
        <taxon>Micrococcaceae</taxon>
        <taxon>Glutamicibacter</taxon>
    </lineage>
</organism>
<dbReference type="PROSITE" id="PS50943">
    <property type="entry name" value="HTH_CROC1"/>
    <property type="match status" value="1"/>
</dbReference>
<dbReference type="InterPro" id="IPR001387">
    <property type="entry name" value="Cro/C1-type_HTH"/>
</dbReference>
<dbReference type="GO" id="GO:0005829">
    <property type="term" value="C:cytosol"/>
    <property type="evidence" value="ECO:0007669"/>
    <property type="project" value="TreeGrafter"/>
</dbReference>
<dbReference type="Gene3D" id="2.60.120.10">
    <property type="entry name" value="Jelly Rolls"/>
    <property type="match status" value="1"/>
</dbReference>
<evidence type="ECO:0000313" key="3">
    <source>
        <dbReference type="EMBL" id="GED05098.1"/>
    </source>
</evidence>
<feature type="domain" description="HTH cro/C1-type" evidence="2">
    <location>
        <begin position="1"/>
        <end position="31"/>
    </location>
</feature>
<dbReference type="EMBL" id="BJNY01000002">
    <property type="protein sequence ID" value="GED05098.1"/>
    <property type="molecule type" value="Genomic_DNA"/>
</dbReference>
<dbReference type="InterPro" id="IPR011051">
    <property type="entry name" value="RmlC_Cupin_sf"/>
</dbReference>
<dbReference type="GO" id="GO:0003700">
    <property type="term" value="F:DNA-binding transcription factor activity"/>
    <property type="evidence" value="ECO:0007669"/>
    <property type="project" value="TreeGrafter"/>
</dbReference>
<evidence type="ECO:0000259" key="2">
    <source>
        <dbReference type="PROSITE" id="PS50943"/>
    </source>
</evidence>
<gene>
    <name evidence="3" type="ORF">AUR04nite_06300</name>
</gene>
<dbReference type="Gene3D" id="1.10.260.40">
    <property type="entry name" value="lambda repressor-like DNA-binding domains"/>
    <property type="match status" value="1"/>
</dbReference>
<keyword evidence="1" id="KW-0238">DNA-binding</keyword>
<dbReference type="PANTHER" id="PTHR46797:SF10">
    <property type="entry name" value="BLR1115 PROTEIN"/>
    <property type="match status" value="1"/>
</dbReference>
<dbReference type="AlphaFoldDB" id="A0A4Y4DP19"/>
<evidence type="ECO:0000256" key="1">
    <source>
        <dbReference type="ARBA" id="ARBA00023125"/>
    </source>
</evidence>
<protein>
    <submittedName>
        <fullName evidence="3">XRE family transcriptional regulator</fullName>
    </submittedName>
</protein>
<reference evidence="3 4" key="1">
    <citation type="submission" date="2019-06" db="EMBL/GenBank/DDBJ databases">
        <title>Whole genome shotgun sequence of Glutamicibacter uratoxydans NBRC 15515.</title>
        <authorList>
            <person name="Hosoyama A."/>
            <person name="Uohara A."/>
            <person name="Ohji S."/>
            <person name="Ichikawa N."/>
        </authorList>
    </citation>
    <scope>NUCLEOTIDE SEQUENCE [LARGE SCALE GENOMIC DNA]</scope>
    <source>
        <strain evidence="3 4">NBRC 15515</strain>
    </source>
</reference>
<accession>A0A4Y4DP19</accession>
<comment type="caution">
    <text evidence="3">The sequence shown here is derived from an EMBL/GenBank/DDBJ whole genome shotgun (WGS) entry which is preliminary data.</text>
</comment>
<proteinExistence type="predicted"/>
<keyword evidence="4" id="KW-1185">Reference proteome</keyword>
<dbReference type="InterPro" id="IPR050807">
    <property type="entry name" value="TransReg_Diox_bact_type"/>
</dbReference>
<name>A0A4Y4DP19_GLUUR</name>
<dbReference type="PANTHER" id="PTHR46797">
    <property type="entry name" value="HTH-TYPE TRANSCRIPTIONAL REGULATOR"/>
    <property type="match status" value="1"/>
</dbReference>
<dbReference type="Proteomes" id="UP000316612">
    <property type="component" value="Unassembled WGS sequence"/>
</dbReference>